<gene>
    <name evidence="1" type="ORF">UFOPK1493_01686</name>
</gene>
<reference evidence="1" key="1">
    <citation type="submission" date="2020-05" db="EMBL/GenBank/DDBJ databases">
        <authorList>
            <person name="Chiriac C."/>
            <person name="Salcher M."/>
            <person name="Ghai R."/>
            <person name="Kavagutti S V."/>
        </authorList>
    </citation>
    <scope>NUCLEOTIDE SEQUENCE</scope>
</reference>
<evidence type="ECO:0000313" key="1">
    <source>
        <dbReference type="EMBL" id="CAB4559676.1"/>
    </source>
</evidence>
<name>A0A6J6D8S2_9ZZZZ</name>
<sequence length="92" mass="10158">MSAAVLDPVVLARLGLRAGETIRFRRNATGRWVEGRVAGISSDGSIKLFDPDGSARNLRPDVVEVRRPGSRGRLRWQAVSDVAVTWEQLVLF</sequence>
<protein>
    <submittedName>
        <fullName evidence="1">Unannotated protein</fullName>
    </submittedName>
</protein>
<dbReference type="AlphaFoldDB" id="A0A6J6D8S2"/>
<proteinExistence type="predicted"/>
<accession>A0A6J6D8S2</accession>
<dbReference type="EMBL" id="CAEZSR010000054">
    <property type="protein sequence ID" value="CAB4559676.1"/>
    <property type="molecule type" value="Genomic_DNA"/>
</dbReference>
<organism evidence="1">
    <name type="scientific">freshwater metagenome</name>
    <dbReference type="NCBI Taxonomy" id="449393"/>
    <lineage>
        <taxon>unclassified sequences</taxon>
        <taxon>metagenomes</taxon>
        <taxon>ecological metagenomes</taxon>
    </lineage>
</organism>